<dbReference type="VEuPathDB" id="PlasmoDB:PKA1H_110039800"/>
<evidence type="ECO:0000313" key="3">
    <source>
        <dbReference type="EMBL" id="OTN64379.1"/>
    </source>
</evidence>
<dbReference type="OrthoDB" id="380919at2759"/>
<dbReference type="OMA" id="DSTCFCI"/>
<dbReference type="Proteomes" id="UP000195012">
    <property type="component" value="Unassembled WGS sequence"/>
</dbReference>
<feature type="region of interest" description="Disordered" evidence="1">
    <location>
        <begin position="896"/>
        <end position="929"/>
    </location>
</feature>
<dbReference type="GO" id="GO:0004722">
    <property type="term" value="F:protein serine/threonine phosphatase activity"/>
    <property type="evidence" value="ECO:0007669"/>
    <property type="project" value="InterPro"/>
</dbReference>
<protein>
    <recommendedName>
        <fullName evidence="2">PPM-type phosphatase domain-containing protein</fullName>
    </recommendedName>
</protein>
<name>A0A1Y3DJQ2_PLAKN</name>
<dbReference type="SUPFAM" id="SSF81606">
    <property type="entry name" value="PP2C-like"/>
    <property type="match status" value="2"/>
</dbReference>
<feature type="compositionally biased region" description="Basic and acidic residues" evidence="1">
    <location>
        <begin position="326"/>
        <end position="337"/>
    </location>
</feature>
<dbReference type="VEuPathDB" id="PlasmoDB:PKNOH_S130200600"/>
<feature type="region of interest" description="Disordered" evidence="1">
    <location>
        <begin position="326"/>
        <end position="347"/>
    </location>
</feature>
<dbReference type="VEuPathDB" id="PlasmoDB:PKNH_1134100"/>
<dbReference type="InterPro" id="IPR001932">
    <property type="entry name" value="PPM-type_phosphatase-like_dom"/>
</dbReference>
<dbReference type="Pfam" id="PF00481">
    <property type="entry name" value="PP2C"/>
    <property type="match status" value="1"/>
</dbReference>
<proteinExistence type="predicted"/>
<dbReference type="InterPro" id="IPR036457">
    <property type="entry name" value="PPM-type-like_dom_sf"/>
</dbReference>
<feature type="region of interest" description="Disordered" evidence="1">
    <location>
        <begin position="982"/>
        <end position="1002"/>
    </location>
</feature>
<dbReference type="eggNOG" id="ENOG502TNDH">
    <property type="taxonomic scope" value="Eukaryota"/>
</dbReference>
<sequence>MDSLFGDEFEERCDILLRKTDTKNVLIPRNERVTNVDIDFTEDRKRCEGKIKRKNKGIRIRRHGKKGISMCSSSVGKTPTKLWKFLSNDTVGKLNNEGGIVTEMDSKINHSYRSNYYFMKNNRKVTPLDDPPSSDRKVSLIDDYKKMGGKKSAAFKSLHDDHLDGEPVNSYKGNQRSCRYGSLKGDKPSSMADCLATQVRNYANCTYMLGRKKCYNCFMVTRGVHTGEDIPSKGICINECQKKKSARESTNKSFTFSYGFYSKKGKYHDNEDTCSHASFSSYKIQKEVEQLIHRMGNRKRKYNLFDEVLKRFSMYPSILRDRDDSAREAKSVGHRNEFNPPGKRSNGDTCKVYLKPVLPVYHLQGESQPTDYHDSDMICRYFYEEGSRPKQESKKKSVRKNIHGVEDGIRKLQLKYLTEWREKVQMLDAQGEEFYQTHNPNLRISHYYKFVCKICKKCQYVNAQKGHMWHRAYMRYLHGVHKWRGKKKKKNESYHRMSADTSSTCSDEFNYVNFSPHNGNTRYEGKCSAATGAIAGQTATTTADANFPVFPTSRQMNNINSLRGRIQDSIHRESENYQSDSSPRENTTNNYGTLGDYLTRCKTCRHLLKYDNMENEFLLKFWKTNYSLKYPFCLNRSEKKMLNLLAASQKGEKTMYGRNFRKDDKQRGPLTEEGSEDNGGKFHFRSHSDVDTYQNSKKLQMWKDELEKCSTRENAPNEWDTREKFSPSFPRRKRQKMLRSREWKMWMEKMRRHLFEQYYARFIAKKESKSNKEHSDESSKHIGMDNFDMHLFTICDGHGDSHTSHFLIQNVHKIFYYLLVHTFFNIHISLKILHPLLDFLYHRECAREKSRSYAGSCIINILLRDNYLYVNNTGDSRCALMTFHLDRFEYSRETPVEDEKEENCTRRKKRRGGKPKKKTQRAVDQVGSDSDLDREYEAYVINANSFSYNELNCEHNCNNYMEYLRMYKMHLCEELAGRQVSRGEGHNPAEKRNENGNSSSIASRLTGDKFLRDLQDEEQMEELSNVKKTKKKDNLDKTKMDSHLNKQIIMLNGYLLREHGKEINIGNLSNDLIKYNRVDGCLHPCRVIGDYDLKRKYCTGNFILSNDSNVYKYDMNNINLMNMIRYLYLNKFCGTCRRSYLLSSYGKIGPIRQIVLLDSEEGERQGGKTHTERPANIQCNTIVNRAEVLPKWRQPSGERHPPTGLCLKIYRDGAPDSNVLAHQVERKKENFAVQINERFAPYINIKNVSMNENYLCRKERRNFFHLLIIASDGVFEYVNPHFVFNILKKNKSVYTKVRKLYRTYNMRELWTTTAGSTPQRNINKMMHKYMLTKEDCTKLARDIVKSSIMHGNIDDSTCFCIFIFPTFFVCG</sequence>
<dbReference type="SMART" id="SM00332">
    <property type="entry name" value="PP2Cc"/>
    <property type="match status" value="1"/>
</dbReference>
<feature type="domain" description="PPM-type phosphatase" evidence="2">
    <location>
        <begin position="737"/>
        <end position="1361"/>
    </location>
</feature>
<evidence type="ECO:0000313" key="4">
    <source>
        <dbReference type="Proteomes" id="UP000195012"/>
    </source>
</evidence>
<dbReference type="PANTHER" id="PTHR13832">
    <property type="entry name" value="PROTEIN PHOSPHATASE 2C"/>
    <property type="match status" value="1"/>
</dbReference>
<dbReference type="PANTHER" id="PTHR13832:SF802">
    <property type="entry name" value="CHROMOSOME UNDETERMINED SCAFFOLD_5, WHOLE GENOME SHOTGUN SEQUENCE"/>
    <property type="match status" value="1"/>
</dbReference>
<comment type="caution">
    <text evidence="3">The sequence shown here is derived from an EMBL/GenBank/DDBJ whole genome shotgun (WGS) entry which is preliminary data.</text>
</comment>
<feature type="compositionally biased region" description="Basic residues" evidence="1">
    <location>
        <begin position="906"/>
        <end position="920"/>
    </location>
</feature>
<feature type="compositionally biased region" description="Basic and acidic residues" evidence="1">
    <location>
        <begin position="982"/>
        <end position="994"/>
    </location>
</feature>
<gene>
    <name evidence="3" type="ORF">PKNOH_S130200600</name>
</gene>
<feature type="region of interest" description="Disordered" evidence="1">
    <location>
        <begin position="660"/>
        <end position="687"/>
    </location>
</feature>
<dbReference type="EMBL" id="NETL01000027">
    <property type="protein sequence ID" value="OTN64379.1"/>
    <property type="molecule type" value="Genomic_DNA"/>
</dbReference>
<dbReference type="InterPro" id="IPR015655">
    <property type="entry name" value="PP2C"/>
</dbReference>
<evidence type="ECO:0000256" key="1">
    <source>
        <dbReference type="SAM" id="MobiDB-lite"/>
    </source>
</evidence>
<feature type="compositionally biased region" description="Basic and acidic residues" evidence="1">
    <location>
        <begin position="896"/>
        <end position="905"/>
    </location>
</feature>
<accession>A0A1Y3DJQ2</accession>
<evidence type="ECO:0000259" key="2">
    <source>
        <dbReference type="SMART" id="SM00332"/>
    </source>
</evidence>
<dbReference type="Gene3D" id="3.60.40.10">
    <property type="entry name" value="PPM-type phosphatase domain"/>
    <property type="match status" value="1"/>
</dbReference>
<organism evidence="3 4">
    <name type="scientific">Plasmodium knowlesi</name>
    <dbReference type="NCBI Taxonomy" id="5850"/>
    <lineage>
        <taxon>Eukaryota</taxon>
        <taxon>Sar</taxon>
        <taxon>Alveolata</taxon>
        <taxon>Apicomplexa</taxon>
        <taxon>Aconoidasida</taxon>
        <taxon>Haemosporida</taxon>
        <taxon>Plasmodiidae</taxon>
        <taxon>Plasmodium</taxon>
        <taxon>Plasmodium (Plasmodium)</taxon>
    </lineage>
</organism>
<reference evidence="3 4" key="1">
    <citation type="submission" date="2017-05" db="EMBL/GenBank/DDBJ databases">
        <title>PacBio assembly of a Plasmodium knowlesi genome sequence with Hi-C correction and manual annotation of the SICAvar gene family.</title>
        <authorList>
            <person name="Lapp S.A."/>
            <person name="Geraldo J.A."/>
            <person name="Chien J.-T."/>
            <person name="Ay F."/>
            <person name="Pakala S.B."/>
            <person name="Batugedara G."/>
            <person name="Humphrey J.C."/>
            <person name="Debarry J.D."/>
            <person name="Le Roch K.G."/>
            <person name="Galinski M.R."/>
            <person name="Kissinger J.C."/>
        </authorList>
    </citation>
    <scope>NUCLEOTIDE SEQUENCE [LARGE SCALE GENOMIC DNA]</scope>
    <source>
        <strain evidence="4">Malayan Strain Pk1 (A+)</strain>
    </source>
</reference>